<dbReference type="Proteomes" id="UP000886998">
    <property type="component" value="Unassembled WGS sequence"/>
</dbReference>
<keyword evidence="2" id="KW-1185">Reference proteome</keyword>
<gene>
    <name evidence="1" type="primary">AVEN_269651_1</name>
    <name evidence="1" type="ORF">TNIN_188421</name>
</gene>
<sequence>MSTTCAFFALRDKRRMNYDLSLAWTPYHKTLEVRPLKIAFPPDKLLFSEWQSILEAVLAMASIPVASFSAPKIHEHVKARQKFEESFAGDENARMFHQNVFGIEKMLQNYNSKLMNSIWGQYNLYAAHAFQKNNEGSHPIADIFNIPQVKNLWDFRAAH</sequence>
<name>A0A8X6Y5L6_9ARAC</name>
<protein>
    <submittedName>
        <fullName evidence="1">Uncharacterized protein</fullName>
    </submittedName>
</protein>
<evidence type="ECO:0000313" key="2">
    <source>
        <dbReference type="Proteomes" id="UP000886998"/>
    </source>
</evidence>
<proteinExistence type="predicted"/>
<reference evidence="1" key="1">
    <citation type="submission" date="2020-08" db="EMBL/GenBank/DDBJ databases">
        <title>Multicomponent nature underlies the extraordinary mechanical properties of spider dragline silk.</title>
        <authorList>
            <person name="Kono N."/>
            <person name="Nakamura H."/>
            <person name="Mori M."/>
            <person name="Yoshida Y."/>
            <person name="Ohtoshi R."/>
            <person name="Malay A.D."/>
            <person name="Moran D.A.P."/>
            <person name="Tomita M."/>
            <person name="Numata K."/>
            <person name="Arakawa K."/>
        </authorList>
    </citation>
    <scope>NUCLEOTIDE SEQUENCE</scope>
</reference>
<dbReference type="OrthoDB" id="6479173at2759"/>
<organism evidence="1 2">
    <name type="scientific">Trichonephila inaurata madagascariensis</name>
    <dbReference type="NCBI Taxonomy" id="2747483"/>
    <lineage>
        <taxon>Eukaryota</taxon>
        <taxon>Metazoa</taxon>
        <taxon>Ecdysozoa</taxon>
        <taxon>Arthropoda</taxon>
        <taxon>Chelicerata</taxon>
        <taxon>Arachnida</taxon>
        <taxon>Araneae</taxon>
        <taxon>Araneomorphae</taxon>
        <taxon>Entelegynae</taxon>
        <taxon>Araneoidea</taxon>
        <taxon>Nephilidae</taxon>
        <taxon>Trichonephila</taxon>
        <taxon>Trichonephila inaurata</taxon>
    </lineage>
</organism>
<dbReference type="EMBL" id="BMAV01015355">
    <property type="protein sequence ID" value="GFY64682.1"/>
    <property type="molecule type" value="Genomic_DNA"/>
</dbReference>
<dbReference type="AlphaFoldDB" id="A0A8X6Y5L6"/>
<accession>A0A8X6Y5L6</accession>
<evidence type="ECO:0000313" key="1">
    <source>
        <dbReference type="EMBL" id="GFY64682.1"/>
    </source>
</evidence>
<comment type="caution">
    <text evidence="1">The sequence shown here is derived from an EMBL/GenBank/DDBJ whole genome shotgun (WGS) entry which is preliminary data.</text>
</comment>